<keyword evidence="2" id="KW-1185">Reference proteome</keyword>
<evidence type="ECO:0000313" key="1">
    <source>
        <dbReference type="EMBL" id="KAI0091376.1"/>
    </source>
</evidence>
<accession>A0ACB8UB26</accession>
<protein>
    <submittedName>
        <fullName evidence="1">Uncharacterized protein</fullName>
    </submittedName>
</protein>
<comment type="caution">
    <text evidence="1">The sequence shown here is derived from an EMBL/GenBank/DDBJ whole genome shotgun (WGS) entry which is preliminary data.</text>
</comment>
<reference evidence="1" key="1">
    <citation type="journal article" date="2021" name="Environ. Microbiol.">
        <title>Gene family expansions and transcriptome signatures uncover fungal adaptations to wood decay.</title>
        <authorList>
            <person name="Hage H."/>
            <person name="Miyauchi S."/>
            <person name="Viragh M."/>
            <person name="Drula E."/>
            <person name="Min B."/>
            <person name="Chaduli D."/>
            <person name="Navarro D."/>
            <person name="Favel A."/>
            <person name="Norest M."/>
            <person name="Lesage-Meessen L."/>
            <person name="Balint B."/>
            <person name="Merenyi Z."/>
            <person name="de Eugenio L."/>
            <person name="Morin E."/>
            <person name="Martinez A.T."/>
            <person name="Baldrian P."/>
            <person name="Stursova M."/>
            <person name="Martinez M.J."/>
            <person name="Novotny C."/>
            <person name="Magnuson J.K."/>
            <person name="Spatafora J.W."/>
            <person name="Maurice S."/>
            <person name="Pangilinan J."/>
            <person name="Andreopoulos W."/>
            <person name="LaButti K."/>
            <person name="Hundley H."/>
            <person name="Na H."/>
            <person name="Kuo A."/>
            <person name="Barry K."/>
            <person name="Lipzen A."/>
            <person name="Henrissat B."/>
            <person name="Riley R."/>
            <person name="Ahrendt S."/>
            <person name="Nagy L.G."/>
            <person name="Grigoriev I.V."/>
            <person name="Martin F."/>
            <person name="Rosso M.N."/>
        </authorList>
    </citation>
    <scope>NUCLEOTIDE SEQUENCE</scope>
    <source>
        <strain evidence="1">CBS 384.51</strain>
    </source>
</reference>
<proteinExistence type="predicted"/>
<gene>
    <name evidence="1" type="ORF">BDY19DRAFT_930073</name>
</gene>
<organism evidence="1 2">
    <name type="scientific">Irpex rosettiformis</name>
    <dbReference type="NCBI Taxonomy" id="378272"/>
    <lineage>
        <taxon>Eukaryota</taxon>
        <taxon>Fungi</taxon>
        <taxon>Dikarya</taxon>
        <taxon>Basidiomycota</taxon>
        <taxon>Agaricomycotina</taxon>
        <taxon>Agaricomycetes</taxon>
        <taxon>Polyporales</taxon>
        <taxon>Irpicaceae</taxon>
        <taxon>Irpex</taxon>
    </lineage>
</organism>
<sequence length="364" mass="41948">MNPLEPNSPLKNAKMTAKIYWPEEARQAEDELLDYAYAVASQSEHVRGHLPRLITSGSFRTRDDPIAKRKDLLELGEESKFIQRCLRILVFYKLKPIHELKEDEFIIAWTDCFRCHFQLWMKHLHHCDISSDNLMYDRDEEGRVVGVLNDFDLSILAPLADKFRTGCMGTVPFMATVLMRPGGTALPHLFEYDVESFIYVLLWITRRYGVVDGNVKLVDQDTFVDWLHDNASTHIQAHQQALEDASDHAAILQKESNAALAEAHAKHEETIVDLCRILGTHILDRLKENMASKEVMKMDRTAETHIQQLHEKFMKIIKENQVLKDAEGRQLDLSETQWDTLVVRGLASYLWRELHSENSNAAAQ</sequence>
<dbReference type="EMBL" id="MU274905">
    <property type="protein sequence ID" value="KAI0091376.1"/>
    <property type="molecule type" value="Genomic_DNA"/>
</dbReference>
<name>A0ACB8UB26_9APHY</name>
<evidence type="ECO:0000313" key="2">
    <source>
        <dbReference type="Proteomes" id="UP001055072"/>
    </source>
</evidence>
<dbReference type="Proteomes" id="UP001055072">
    <property type="component" value="Unassembled WGS sequence"/>
</dbReference>